<name>A0A4U9U4N8_9SPHI</name>
<dbReference type="STRING" id="1123265.GCA_000686625_00676"/>
<dbReference type="KEGG" id="stha:NCTC11429_00061"/>
<dbReference type="RefSeq" id="WP_028068764.1">
    <property type="nucleotide sequence ID" value="NZ_CP158797.1"/>
</dbReference>
<evidence type="ECO:0000313" key="2">
    <source>
        <dbReference type="Proteomes" id="UP000308196"/>
    </source>
</evidence>
<reference evidence="1 2" key="1">
    <citation type="submission" date="2019-05" db="EMBL/GenBank/DDBJ databases">
        <authorList>
            <consortium name="Pathogen Informatics"/>
        </authorList>
    </citation>
    <scope>NUCLEOTIDE SEQUENCE [LARGE SCALE GENOMIC DNA]</scope>
    <source>
        <strain evidence="1 2">NCTC11429</strain>
    </source>
</reference>
<organism evidence="1 2">
    <name type="scientific">Sphingobacterium thalpophilum</name>
    <dbReference type="NCBI Taxonomy" id="259"/>
    <lineage>
        <taxon>Bacteria</taxon>
        <taxon>Pseudomonadati</taxon>
        <taxon>Bacteroidota</taxon>
        <taxon>Sphingobacteriia</taxon>
        <taxon>Sphingobacteriales</taxon>
        <taxon>Sphingobacteriaceae</taxon>
        <taxon>Sphingobacterium</taxon>
    </lineage>
</organism>
<protein>
    <submittedName>
        <fullName evidence="1">Uncharacterized protein</fullName>
    </submittedName>
</protein>
<sequence length="291" mass="34727">MKFNSNKKLAINVTLSILQDLYDAIPQLIKLLTPSGWKDGRLHQEMMAHRQIQYNEFIKNEAAHWKKMSSSPYRPDTSHAGFEEISFDEYFYITFPPLYNDKLELFYILGFLLLDITYVSTLYYPSDPHEYYYFEGLDIEQLILQIAYRDKQIPAENAKVMIAVFPPPYLDDMDLHHCLETVFAIFMKHGLRLDYWDDDLLQIMRLQERYEELFYSNLRHEEKQMRVEKVRTEICSIIADIAKDAVDPLDLPAIIDLFNRRKICPIVLAYLHIYEEFPRGYPYLLDDYEEE</sequence>
<proteinExistence type="predicted"/>
<dbReference type="Proteomes" id="UP000308196">
    <property type="component" value="Chromosome"/>
</dbReference>
<dbReference type="GeneID" id="78460902"/>
<accession>A0A4U9U4N8</accession>
<dbReference type="EMBL" id="LR590484">
    <property type="protein sequence ID" value="VTR27836.1"/>
    <property type="molecule type" value="Genomic_DNA"/>
</dbReference>
<gene>
    <name evidence="1" type="ORF">NCTC11429_00061</name>
</gene>
<evidence type="ECO:0000313" key="1">
    <source>
        <dbReference type="EMBL" id="VTR27836.1"/>
    </source>
</evidence>
<dbReference type="AlphaFoldDB" id="A0A4U9U4N8"/>